<evidence type="ECO:0000256" key="5">
    <source>
        <dbReference type="PROSITE-ProRule" id="PRU00042"/>
    </source>
</evidence>
<protein>
    <submittedName>
        <fullName evidence="7">ZNF16 protein</fullName>
    </submittedName>
</protein>
<keyword evidence="3 5" id="KW-0863">Zinc-finger</keyword>
<evidence type="ECO:0000313" key="8">
    <source>
        <dbReference type="Proteomes" id="UP000591535"/>
    </source>
</evidence>
<dbReference type="Pfam" id="PF00096">
    <property type="entry name" value="zf-C2H2"/>
    <property type="match status" value="1"/>
</dbReference>
<dbReference type="GO" id="GO:0008270">
    <property type="term" value="F:zinc ion binding"/>
    <property type="evidence" value="ECO:0007669"/>
    <property type="project" value="UniProtKB-KW"/>
</dbReference>
<sequence>SLSQSCDVVVHEQVQNREKRYKCLECGKGFSKTTHLISHQLIHSGEWTYMCKECGK</sequence>
<feature type="domain" description="C2H2-type" evidence="6">
    <location>
        <begin position="21"/>
        <end position="48"/>
    </location>
</feature>
<dbReference type="FunFam" id="3.30.160.60:FF:002090">
    <property type="entry name" value="Zinc finger protein 473"/>
    <property type="match status" value="1"/>
</dbReference>
<keyword evidence="4" id="KW-0862">Zinc</keyword>
<feature type="non-terminal residue" evidence="7">
    <location>
        <position position="56"/>
    </location>
</feature>
<keyword evidence="2" id="KW-0677">Repeat</keyword>
<keyword evidence="1" id="KW-0479">Metal-binding</keyword>
<dbReference type="InterPro" id="IPR036236">
    <property type="entry name" value="Znf_C2H2_sf"/>
</dbReference>
<evidence type="ECO:0000256" key="2">
    <source>
        <dbReference type="ARBA" id="ARBA00022737"/>
    </source>
</evidence>
<dbReference type="PROSITE" id="PS50157">
    <property type="entry name" value="ZINC_FINGER_C2H2_2"/>
    <property type="match status" value="1"/>
</dbReference>
<proteinExistence type="predicted"/>
<evidence type="ECO:0000256" key="4">
    <source>
        <dbReference type="ARBA" id="ARBA00022833"/>
    </source>
</evidence>
<evidence type="ECO:0000313" key="7">
    <source>
        <dbReference type="EMBL" id="NXG16515.1"/>
    </source>
</evidence>
<dbReference type="PANTHER" id="PTHR23226:SF371">
    <property type="entry name" value="ZINC FINGER PROTEIN 112-LIKE PROTEIN"/>
    <property type="match status" value="1"/>
</dbReference>
<evidence type="ECO:0000256" key="3">
    <source>
        <dbReference type="ARBA" id="ARBA00022771"/>
    </source>
</evidence>
<feature type="non-terminal residue" evidence="7">
    <location>
        <position position="1"/>
    </location>
</feature>
<dbReference type="AlphaFoldDB" id="A0A7K8ZMC2"/>
<dbReference type="EMBL" id="VWZG01003627">
    <property type="protein sequence ID" value="NXG16515.1"/>
    <property type="molecule type" value="Genomic_DNA"/>
</dbReference>
<dbReference type="GO" id="GO:0000981">
    <property type="term" value="F:DNA-binding transcription factor activity, RNA polymerase II-specific"/>
    <property type="evidence" value="ECO:0007669"/>
    <property type="project" value="TreeGrafter"/>
</dbReference>
<dbReference type="InterPro" id="IPR013087">
    <property type="entry name" value="Znf_C2H2_type"/>
</dbReference>
<comment type="caution">
    <text evidence="7">The sequence shown here is derived from an EMBL/GenBank/DDBJ whole genome shotgun (WGS) entry which is preliminary data.</text>
</comment>
<reference evidence="7 8" key="1">
    <citation type="submission" date="2019-09" db="EMBL/GenBank/DDBJ databases">
        <title>Bird 10,000 Genomes (B10K) Project - Family phase.</title>
        <authorList>
            <person name="Zhang G."/>
        </authorList>
    </citation>
    <scope>NUCLEOTIDE SEQUENCE [LARGE SCALE GENOMIC DNA]</scope>
    <source>
        <strain evidence="7">B10K-DU-001-02</strain>
        <tissue evidence="7">Muscle</tissue>
    </source>
</reference>
<dbReference type="GO" id="GO:0000978">
    <property type="term" value="F:RNA polymerase II cis-regulatory region sequence-specific DNA binding"/>
    <property type="evidence" value="ECO:0007669"/>
    <property type="project" value="TreeGrafter"/>
</dbReference>
<dbReference type="Proteomes" id="UP000591535">
    <property type="component" value="Unassembled WGS sequence"/>
</dbReference>
<dbReference type="Gene3D" id="3.30.160.60">
    <property type="entry name" value="Classic Zinc Finger"/>
    <property type="match status" value="1"/>
</dbReference>
<evidence type="ECO:0000256" key="1">
    <source>
        <dbReference type="ARBA" id="ARBA00022723"/>
    </source>
</evidence>
<accession>A0A7K8ZMC2</accession>
<evidence type="ECO:0000259" key="6">
    <source>
        <dbReference type="PROSITE" id="PS50157"/>
    </source>
</evidence>
<keyword evidence="8" id="KW-1185">Reference proteome</keyword>
<name>A0A7K8ZMC2_9PASS</name>
<dbReference type="PANTHER" id="PTHR23226">
    <property type="entry name" value="ZINC FINGER AND SCAN DOMAIN-CONTAINING"/>
    <property type="match status" value="1"/>
</dbReference>
<dbReference type="PROSITE" id="PS00028">
    <property type="entry name" value="ZINC_FINGER_C2H2_1"/>
    <property type="match status" value="1"/>
</dbReference>
<organism evidence="7 8">
    <name type="scientific">Grallaria varia</name>
    <name type="common">variegated antpitta</name>
    <dbReference type="NCBI Taxonomy" id="117165"/>
    <lineage>
        <taxon>Eukaryota</taxon>
        <taxon>Metazoa</taxon>
        <taxon>Chordata</taxon>
        <taxon>Craniata</taxon>
        <taxon>Vertebrata</taxon>
        <taxon>Euteleostomi</taxon>
        <taxon>Archelosauria</taxon>
        <taxon>Archosauria</taxon>
        <taxon>Dinosauria</taxon>
        <taxon>Saurischia</taxon>
        <taxon>Theropoda</taxon>
        <taxon>Coelurosauria</taxon>
        <taxon>Aves</taxon>
        <taxon>Neognathae</taxon>
        <taxon>Neoaves</taxon>
        <taxon>Telluraves</taxon>
        <taxon>Australaves</taxon>
        <taxon>Passeriformes</taxon>
        <taxon>Formicariidae</taxon>
        <taxon>Grallaria</taxon>
    </lineage>
</organism>
<gene>
    <name evidence="7" type="primary">Znf16_0</name>
    <name evidence="7" type="ORF">GRAVAR_R13248</name>
</gene>
<dbReference type="SUPFAM" id="SSF57667">
    <property type="entry name" value="beta-beta-alpha zinc fingers"/>
    <property type="match status" value="1"/>
</dbReference>